<keyword evidence="4" id="KW-1185">Reference proteome</keyword>
<evidence type="ECO:0000313" key="4">
    <source>
        <dbReference type="Proteomes" id="UP001558632"/>
    </source>
</evidence>
<dbReference type="Proteomes" id="UP001558632">
    <property type="component" value="Unassembled WGS sequence"/>
</dbReference>
<evidence type="ECO:0000313" key="1">
    <source>
        <dbReference type="EMBL" id="KAL1236682.1"/>
    </source>
</evidence>
<evidence type="ECO:0000313" key="3">
    <source>
        <dbReference type="EMBL" id="KAL1241913.1"/>
    </source>
</evidence>
<protein>
    <submittedName>
        <fullName evidence="2">N-acetylated-alpha-linked acidic dipeptidase</fullName>
    </submittedName>
</protein>
<organism evidence="2 4">
    <name type="scientific">Trichinella spiralis</name>
    <name type="common">Trichina worm</name>
    <dbReference type="NCBI Taxonomy" id="6334"/>
    <lineage>
        <taxon>Eukaryota</taxon>
        <taxon>Metazoa</taxon>
        <taxon>Ecdysozoa</taxon>
        <taxon>Nematoda</taxon>
        <taxon>Enoplea</taxon>
        <taxon>Dorylaimia</taxon>
        <taxon>Trichinellida</taxon>
        <taxon>Trichinellidae</taxon>
        <taxon>Trichinella</taxon>
    </lineage>
</organism>
<dbReference type="EMBL" id="JBEUSY010000365">
    <property type="protein sequence ID" value="KAL1236682.1"/>
    <property type="molecule type" value="Genomic_DNA"/>
</dbReference>
<evidence type="ECO:0000313" key="2">
    <source>
        <dbReference type="EMBL" id="KAL1238799.1"/>
    </source>
</evidence>
<dbReference type="EMBL" id="JBEUSY010000281">
    <property type="protein sequence ID" value="KAL1238799.1"/>
    <property type="molecule type" value="Genomic_DNA"/>
</dbReference>
<sequence length="79" mass="9076">MATTCGFINRKREEAVTNVKLSMRWEFAATMKSNQIKTALAKFIISSFSELGVREANFKLSRNSNTYYLKKCSLPRFSL</sequence>
<accession>A0ABR3KJF7</accession>
<comment type="caution">
    <text evidence="2">The sequence shown here is derived from an EMBL/GenBank/DDBJ whole genome shotgun (WGS) entry which is preliminary data.</text>
</comment>
<proteinExistence type="predicted"/>
<name>A0ABR3KJF7_TRISP</name>
<reference evidence="2 4" key="2">
    <citation type="submission" date="2024-07" db="EMBL/GenBank/DDBJ databases">
        <title>Enhanced genomic and transcriptomic resources for Trichinella pseudospiralis and T. spiralis underpin the discovery of pronounced molecular differences between stages and species.</title>
        <authorList>
            <person name="Pasi K.K."/>
            <person name="La Rosa G."/>
            <person name="Gomez-Morales M.A."/>
            <person name="Tosini F."/>
            <person name="Sumanam S."/>
            <person name="Young N.D."/>
            <person name="Chang B.C."/>
            <person name="Robin G.B."/>
        </authorList>
    </citation>
    <scope>NUCLEOTIDE SEQUENCE [LARGE SCALE GENOMIC DNA]</scope>
    <source>
        <strain evidence="2">ISS534</strain>
    </source>
</reference>
<reference evidence="2" key="1">
    <citation type="submission" date="2024-06" db="EMBL/GenBank/DDBJ databases">
        <authorList>
            <person name="Korhonen P.K."/>
            <person name="La Rosa G."/>
            <person name="Gomez-Morales M.A."/>
            <person name="Tosini F."/>
            <person name="Sumanam S."/>
            <person name="Young N.D."/>
            <person name="Chang B.C."/>
            <person name="Gasser R.B."/>
        </authorList>
    </citation>
    <scope>NUCLEOTIDE SEQUENCE</scope>
    <source>
        <strain evidence="2">ISS534</strain>
    </source>
</reference>
<dbReference type="EMBL" id="JBEUSY010000239">
    <property type="protein sequence ID" value="KAL1241913.1"/>
    <property type="molecule type" value="Genomic_DNA"/>
</dbReference>
<gene>
    <name evidence="1" type="ORF">TSPI_01295</name>
    <name evidence="3" type="ORF">TSPI_01302</name>
    <name evidence="2" type="ORF">TSPI_01618</name>
</gene>